<dbReference type="Gene3D" id="3.40.50.2300">
    <property type="match status" value="1"/>
</dbReference>
<dbReference type="OrthoDB" id="9784339at2"/>
<reference evidence="7" key="1">
    <citation type="submission" date="2009-10" db="EMBL/GenBank/DDBJ databases">
        <title>Complete sequence of Bacillus selenitireducens MLS10.</title>
        <authorList>
            <consortium name="US DOE Joint Genome Institute"/>
            <person name="Lucas S."/>
            <person name="Copeland A."/>
            <person name="Lapidus A."/>
            <person name="Glavina del Rio T."/>
            <person name="Dalin E."/>
            <person name="Tice H."/>
            <person name="Bruce D."/>
            <person name="Goodwin L."/>
            <person name="Pitluck S."/>
            <person name="Sims D."/>
            <person name="Brettin T."/>
            <person name="Detter J.C."/>
            <person name="Han C."/>
            <person name="Larimer F."/>
            <person name="Land M."/>
            <person name="Hauser L."/>
            <person name="Kyrpides N."/>
            <person name="Ovchinnikova G."/>
            <person name="Stolz J."/>
        </authorList>
    </citation>
    <scope>NUCLEOTIDE SEQUENCE [LARGE SCALE GENOMIC DNA]</scope>
    <source>
        <strain evidence="7">MLS10</strain>
    </source>
</reference>
<dbReference type="SUPFAM" id="SSF52788">
    <property type="entry name" value="Phosphotyrosine protein phosphatases I"/>
    <property type="match status" value="1"/>
</dbReference>
<feature type="domain" description="Phosphotyrosine protein phosphatase I" evidence="6">
    <location>
        <begin position="2"/>
        <end position="213"/>
    </location>
</feature>
<dbReference type="GO" id="GO:0004725">
    <property type="term" value="F:protein tyrosine phosphatase activity"/>
    <property type="evidence" value="ECO:0007669"/>
    <property type="project" value="InterPro"/>
</dbReference>
<dbReference type="EMBL" id="CP001791">
    <property type="protein sequence ID" value="ADI00652.1"/>
    <property type="molecule type" value="Genomic_DNA"/>
</dbReference>
<dbReference type="HOGENOM" id="CLU_071415_1_2_9"/>
<organism evidence="7 8">
    <name type="scientific">Bacillus selenitireducens (strain ATCC 700615 / DSM 15326 / MLS10)</name>
    <dbReference type="NCBI Taxonomy" id="439292"/>
    <lineage>
        <taxon>Bacteria</taxon>
        <taxon>Bacillati</taxon>
        <taxon>Bacillota</taxon>
        <taxon>Bacilli</taxon>
        <taxon>Bacillales</taxon>
        <taxon>Bacillaceae</taxon>
        <taxon>Salisediminibacterium</taxon>
    </lineage>
</organism>
<dbReference type="InterPro" id="IPR017867">
    <property type="entry name" value="Tyr_phospatase_low_mol_wt"/>
</dbReference>
<dbReference type="eggNOG" id="COG0394">
    <property type="taxonomic scope" value="Bacteria"/>
</dbReference>
<dbReference type="Proteomes" id="UP000000271">
    <property type="component" value="Chromosome"/>
</dbReference>
<dbReference type="RefSeq" id="WP_013174056.1">
    <property type="nucleotide sequence ID" value="NC_014219.1"/>
</dbReference>
<dbReference type="KEGG" id="bse:Bsel_3170"/>
<keyword evidence="2" id="KW-0378">Hydrolase</keyword>
<feature type="active site" evidence="4">
    <location>
        <position position="14"/>
    </location>
</feature>
<dbReference type="STRING" id="439292.Bsel_3170"/>
<dbReference type="CDD" id="cd16344">
    <property type="entry name" value="LMWPAP"/>
    <property type="match status" value="1"/>
</dbReference>
<proteinExistence type="inferred from homology"/>
<evidence type="ECO:0000259" key="6">
    <source>
        <dbReference type="SMART" id="SM00226"/>
    </source>
</evidence>
<dbReference type="SMART" id="SM00226">
    <property type="entry name" value="LMWPc"/>
    <property type="match status" value="1"/>
</dbReference>
<evidence type="ECO:0000256" key="1">
    <source>
        <dbReference type="ARBA" id="ARBA00011063"/>
    </source>
</evidence>
<dbReference type="Pfam" id="PF01451">
    <property type="entry name" value="LMWPc"/>
    <property type="match status" value="1"/>
</dbReference>
<evidence type="ECO:0000256" key="4">
    <source>
        <dbReference type="PIRSR" id="PIRSR617867-1"/>
    </source>
</evidence>
<gene>
    <name evidence="7" type="ordered locus">Bsel_3170</name>
</gene>
<evidence type="ECO:0000256" key="3">
    <source>
        <dbReference type="ARBA" id="ARBA00022912"/>
    </source>
</evidence>
<keyword evidence="8" id="KW-1185">Reference proteome</keyword>
<dbReference type="PANTHER" id="PTHR11717">
    <property type="entry name" value="LOW MOLECULAR WEIGHT PROTEIN TYROSINE PHOSPHATASE"/>
    <property type="match status" value="1"/>
</dbReference>
<evidence type="ECO:0000313" key="7">
    <source>
        <dbReference type="EMBL" id="ADI00652.1"/>
    </source>
</evidence>
<comment type="similarity">
    <text evidence="1">Belongs to the low molecular weight phosphotyrosine protein phosphatase family.</text>
</comment>
<keyword evidence="5" id="KW-0175">Coiled coil</keyword>
<dbReference type="AlphaFoldDB" id="D6Y0T4"/>
<feature type="active site" description="Nucleophile" evidence="4">
    <location>
        <position position="8"/>
    </location>
</feature>
<dbReference type="InterPro" id="IPR050438">
    <property type="entry name" value="LMW_PTPase"/>
</dbReference>
<dbReference type="PRINTS" id="PR00719">
    <property type="entry name" value="LMWPTPASE"/>
</dbReference>
<protein>
    <submittedName>
        <fullName evidence="7">Protein tyrosine phosphatase</fullName>
    </submittedName>
</protein>
<evidence type="ECO:0000256" key="2">
    <source>
        <dbReference type="ARBA" id="ARBA00022801"/>
    </source>
</evidence>
<dbReference type="InterPro" id="IPR036196">
    <property type="entry name" value="Ptyr_pPase_sf"/>
</dbReference>
<dbReference type="PANTHER" id="PTHR11717:SF31">
    <property type="entry name" value="LOW MOLECULAR WEIGHT PROTEIN-TYROSINE-PHOSPHATASE ETP-RELATED"/>
    <property type="match status" value="1"/>
</dbReference>
<evidence type="ECO:0000313" key="8">
    <source>
        <dbReference type="Proteomes" id="UP000000271"/>
    </source>
</evidence>
<sequence>MTKVLFICTGNTCRSPMAEALLEHKKTDEDIVADSAGLHGVEGMPMSEGTRRVLQTRGIMESHQSRVLDEGQLRSADLVLTMTEHHKRSLIEHYPEAVDKVYTLKEYTADHSEMSQKMDQIKQEEAEMDLKRSEILNANERNVRAYNKDGEISGQTELEEELLDALMPYQSNIDKLKWDMPSLDIADPFGGGDEEYEAAYEEINHAVEQLLKKIERN</sequence>
<evidence type="ECO:0000256" key="5">
    <source>
        <dbReference type="SAM" id="Coils"/>
    </source>
</evidence>
<feature type="coiled-coil region" evidence="5">
    <location>
        <begin position="104"/>
        <end position="141"/>
    </location>
</feature>
<name>D6Y0T4_BACIE</name>
<accession>D6Y0T4</accession>
<keyword evidence="3" id="KW-0904">Protein phosphatase</keyword>
<dbReference type="InterPro" id="IPR023485">
    <property type="entry name" value="Ptyr_pPase"/>
</dbReference>